<proteinExistence type="predicted"/>
<protein>
    <submittedName>
        <fullName evidence="1">Unannotated protein</fullName>
    </submittedName>
</protein>
<dbReference type="AlphaFoldDB" id="A0A6J6ITM5"/>
<organism evidence="1">
    <name type="scientific">freshwater metagenome</name>
    <dbReference type="NCBI Taxonomy" id="449393"/>
    <lineage>
        <taxon>unclassified sequences</taxon>
        <taxon>metagenomes</taxon>
        <taxon>ecological metagenomes</taxon>
    </lineage>
</organism>
<dbReference type="EMBL" id="CAEZVD010000136">
    <property type="protein sequence ID" value="CAB4627768.1"/>
    <property type="molecule type" value="Genomic_DNA"/>
</dbReference>
<gene>
    <name evidence="1" type="ORF">UFOPK1909_00983</name>
</gene>
<accession>A0A6J6ITM5</accession>
<sequence length="56" mass="6074">MDSIDHVVLQAIIAVRQSLPNPSLWAGAAANSCANSMEALARELEIMLHRLNSWAS</sequence>
<reference evidence="1" key="1">
    <citation type="submission" date="2020-05" db="EMBL/GenBank/DDBJ databases">
        <authorList>
            <person name="Chiriac C."/>
            <person name="Salcher M."/>
            <person name="Ghai R."/>
            <person name="Kavagutti S V."/>
        </authorList>
    </citation>
    <scope>NUCLEOTIDE SEQUENCE</scope>
</reference>
<name>A0A6J6ITM5_9ZZZZ</name>
<evidence type="ECO:0000313" key="1">
    <source>
        <dbReference type="EMBL" id="CAB4627768.1"/>
    </source>
</evidence>